<protein>
    <submittedName>
        <fullName evidence="2">Uncharacterized protein</fullName>
    </submittedName>
</protein>
<evidence type="ECO:0000313" key="2">
    <source>
        <dbReference type="EMBL" id="CAA9306614.1"/>
    </source>
</evidence>
<dbReference type="EMBL" id="CADCUB010000010">
    <property type="protein sequence ID" value="CAA9306614.1"/>
    <property type="molecule type" value="Genomic_DNA"/>
</dbReference>
<feature type="non-terminal residue" evidence="2">
    <location>
        <position position="1"/>
    </location>
</feature>
<accession>A0A6J4KJG0</accession>
<evidence type="ECO:0000256" key="1">
    <source>
        <dbReference type="SAM" id="MobiDB-lite"/>
    </source>
</evidence>
<gene>
    <name evidence="2" type="ORF">AVDCRST_MAG07-136</name>
</gene>
<organism evidence="2">
    <name type="scientific">uncultured Frankineae bacterium</name>
    <dbReference type="NCBI Taxonomy" id="437475"/>
    <lineage>
        <taxon>Bacteria</taxon>
        <taxon>Bacillati</taxon>
        <taxon>Actinomycetota</taxon>
        <taxon>Actinomycetes</taxon>
        <taxon>Frankiales</taxon>
        <taxon>environmental samples</taxon>
    </lineage>
</organism>
<feature type="compositionally biased region" description="Basic and acidic residues" evidence="1">
    <location>
        <begin position="51"/>
        <end position="79"/>
    </location>
</feature>
<feature type="compositionally biased region" description="Low complexity" evidence="1">
    <location>
        <begin position="32"/>
        <end position="47"/>
    </location>
</feature>
<name>A0A6J4KJG0_9ACTN</name>
<sequence>VEGQQPDGGCAGRHSAGQDGTAQRGRPRRPGPGRSRGARAAQRGPAGDLAPGRDPESVTPAARDRACPDCRHGRLRGLDGVHPPRGAGPSAGRRRGGPRRAAPSLLARRRCSGQPLRGRGQHRAQGQPATRPV</sequence>
<proteinExistence type="predicted"/>
<feature type="non-terminal residue" evidence="2">
    <location>
        <position position="133"/>
    </location>
</feature>
<dbReference type="AlphaFoldDB" id="A0A6J4KJG0"/>
<feature type="region of interest" description="Disordered" evidence="1">
    <location>
        <begin position="1"/>
        <end position="133"/>
    </location>
</feature>
<reference evidence="2" key="1">
    <citation type="submission" date="2020-02" db="EMBL/GenBank/DDBJ databases">
        <authorList>
            <person name="Meier V. D."/>
        </authorList>
    </citation>
    <scope>NUCLEOTIDE SEQUENCE</scope>
    <source>
        <strain evidence="2">AVDCRST_MAG07</strain>
    </source>
</reference>